<feature type="transmembrane region" description="Helical" evidence="1">
    <location>
        <begin position="57"/>
        <end position="79"/>
    </location>
</feature>
<feature type="transmembrane region" description="Helical" evidence="1">
    <location>
        <begin position="20"/>
        <end position="37"/>
    </location>
</feature>
<gene>
    <name evidence="3" type="ORF">ACHKAR_07525</name>
</gene>
<dbReference type="PANTHER" id="PTHR42709:SF11">
    <property type="entry name" value="DEDA FAMILY PROTEIN"/>
    <property type="match status" value="1"/>
</dbReference>
<protein>
    <submittedName>
        <fullName evidence="3">YqaA family protein</fullName>
    </submittedName>
</protein>
<keyword evidence="1" id="KW-1133">Transmembrane helix</keyword>
<dbReference type="Pfam" id="PF09335">
    <property type="entry name" value="VTT_dom"/>
    <property type="match status" value="1"/>
</dbReference>
<sequence>MQPDEQREAMERTRFFLKNLFRGILWLAAIVGGYFYLKANYNFSLEGVLGPLYDKPFVIFGIFFTSETVFGIIPPELFMIWSLRNEVLQQYILNVAGLSVLSYLAGIIGYYIGSHFSTTQLYRTLQKNYLAKFEKHVNKFGGFLVIVAALTPLPFAGICMLMGAVKYRYRRFLLMSMTRFLRFTVYAIIIWEANIFQ</sequence>
<keyword evidence="4" id="KW-1185">Reference proteome</keyword>
<dbReference type="EMBL" id="JBIPKE010000014">
    <property type="protein sequence ID" value="MFH6983281.1"/>
    <property type="molecule type" value="Genomic_DNA"/>
</dbReference>
<evidence type="ECO:0000259" key="2">
    <source>
        <dbReference type="Pfam" id="PF09335"/>
    </source>
</evidence>
<organism evidence="3 4">
    <name type="scientific">Marinoscillum luteum</name>
    <dbReference type="NCBI Taxonomy" id="861051"/>
    <lineage>
        <taxon>Bacteria</taxon>
        <taxon>Pseudomonadati</taxon>
        <taxon>Bacteroidota</taxon>
        <taxon>Cytophagia</taxon>
        <taxon>Cytophagales</taxon>
        <taxon>Reichenbachiellaceae</taxon>
        <taxon>Marinoscillum</taxon>
    </lineage>
</organism>
<evidence type="ECO:0000313" key="3">
    <source>
        <dbReference type="EMBL" id="MFH6983281.1"/>
    </source>
</evidence>
<dbReference type="Proteomes" id="UP001610063">
    <property type="component" value="Unassembled WGS sequence"/>
</dbReference>
<reference evidence="3 4" key="1">
    <citation type="journal article" date="2013" name="Int. J. Syst. Evol. Microbiol.">
        <title>Marinoscillum luteum sp. nov., isolated from marine sediment.</title>
        <authorList>
            <person name="Cha I.T."/>
            <person name="Park S.J."/>
            <person name="Kim S.J."/>
            <person name="Kim J.G."/>
            <person name="Jung M.Y."/>
            <person name="Shin K.S."/>
            <person name="Kwon K.K."/>
            <person name="Yang S.H."/>
            <person name="Seo Y.S."/>
            <person name="Rhee S.K."/>
        </authorList>
    </citation>
    <scope>NUCLEOTIDE SEQUENCE [LARGE SCALE GENOMIC DNA]</scope>
    <source>
        <strain evidence="3 4">KCTC 23939</strain>
    </source>
</reference>
<keyword evidence="1" id="KW-0812">Transmembrane</keyword>
<dbReference type="PANTHER" id="PTHR42709">
    <property type="entry name" value="ALKALINE PHOSPHATASE LIKE PROTEIN"/>
    <property type="match status" value="1"/>
</dbReference>
<feature type="transmembrane region" description="Helical" evidence="1">
    <location>
        <begin position="140"/>
        <end position="165"/>
    </location>
</feature>
<dbReference type="RefSeq" id="WP_159585316.1">
    <property type="nucleotide sequence ID" value="NZ_JBIPKE010000014.1"/>
</dbReference>
<feature type="domain" description="VTT" evidence="2">
    <location>
        <begin position="99"/>
        <end position="190"/>
    </location>
</feature>
<feature type="transmembrane region" description="Helical" evidence="1">
    <location>
        <begin position="172"/>
        <end position="191"/>
    </location>
</feature>
<dbReference type="InterPro" id="IPR051311">
    <property type="entry name" value="DedA_domain"/>
</dbReference>
<accession>A0ABW7N6Q8</accession>
<evidence type="ECO:0000313" key="4">
    <source>
        <dbReference type="Proteomes" id="UP001610063"/>
    </source>
</evidence>
<comment type="caution">
    <text evidence="3">The sequence shown here is derived from an EMBL/GenBank/DDBJ whole genome shotgun (WGS) entry which is preliminary data.</text>
</comment>
<evidence type="ECO:0000256" key="1">
    <source>
        <dbReference type="SAM" id="Phobius"/>
    </source>
</evidence>
<name>A0ABW7N6Q8_9BACT</name>
<proteinExistence type="predicted"/>
<dbReference type="InterPro" id="IPR032816">
    <property type="entry name" value="VTT_dom"/>
</dbReference>
<feature type="transmembrane region" description="Helical" evidence="1">
    <location>
        <begin position="91"/>
        <end position="112"/>
    </location>
</feature>
<keyword evidence="1" id="KW-0472">Membrane</keyword>